<reference evidence="2" key="1">
    <citation type="journal article" date="2009" name="PLoS Genet.">
        <title>Organised genome dynamics in the Escherichia coli species results in highly diverse adaptive paths.</title>
        <authorList>
            <person name="Touchon M."/>
            <person name="Hoede C."/>
            <person name="Tenaillon O."/>
            <person name="Barbe V."/>
            <person name="Baeriswyl S."/>
            <person name="Bidet P."/>
            <person name="Bingen E."/>
            <person name="Bonacorsi S."/>
            <person name="Bouchier C."/>
            <person name="Bouvet O."/>
            <person name="Calteau A."/>
            <person name="Chiapello H."/>
            <person name="Clermont O."/>
            <person name="Cruveiller S."/>
            <person name="Danchin A."/>
            <person name="Diard M."/>
            <person name="Dossat C."/>
            <person name="Karoui M.E."/>
            <person name="Frapy E."/>
            <person name="Garry L."/>
            <person name="Ghigo J.M."/>
            <person name="Gilles A.M."/>
            <person name="Johnson J."/>
            <person name="Le Bouguenec C."/>
            <person name="Lescat M."/>
            <person name="Mangenot S."/>
            <person name="Martinez-Jehanne V."/>
            <person name="Matic I."/>
            <person name="Nassif X."/>
            <person name="Oztas S."/>
            <person name="Petit M.A."/>
            <person name="Pichon C."/>
            <person name="Rouy Z."/>
            <person name="Ruf C.S."/>
            <person name="Schneider D."/>
            <person name="Tourret J."/>
            <person name="Vacherie B."/>
            <person name="Vallenet D."/>
            <person name="Medigue C."/>
            <person name="Rocha E.P.C."/>
            <person name="Denamur E."/>
        </authorList>
    </citation>
    <scope>NUCLEOTIDE SEQUENCE [LARGE SCALE GENOMIC DNA]</scope>
    <source>
        <strain evidence="2">S88 / ExPEC</strain>
    </source>
</reference>
<dbReference type="EMBL" id="CU928161">
    <property type="protein sequence ID" value="CAR01829.1"/>
    <property type="molecule type" value="Genomic_DNA"/>
</dbReference>
<dbReference type="SUPFAM" id="SSF143011">
    <property type="entry name" value="RelE-like"/>
    <property type="match status" value="1"/>
</dbReference>
<accession>B7ME07</accession>
<dbReference type="KEGG" id="ecz:ECS88_0483"/>
<dbReference type="Proteomes" id="UP000000747">
    <property type="component" value="Chromosome"/>
</dbReference>
<protein>
    <submittedName>
        <fullName evidence="1">RelE/ParE family protein, cytotoxic translational repressor of toxin-antitoxin stability system</fullName>
    </submittedName>
</protein>
<dbReference type="PANTHER" id="PTHR40266:SF2">
    <property type="entry name" value="TOXIN HIGB-1"/>
    <property type="match status" value="1"/>
</dbReference>
<dbReference type="PANTHER" id="PTHR40266">
    <property type="entry name" value="TOXIN HIGB-1"/>
    <property type="match status" value="1"/>
</dbReference>
<dbReference type="InterPro" id="IPR007711">
    <property type="entry name" value="HigB-1"/>
</dbReference>
<dbReference type="Pfam" id="PF05015">
    <property type="entry name" value="HigB-like_toxin"/>
    <property type="match status" value="1"/>
</dbReference>
<dbReference type="HOGENOM" id="CLU_155111_1_0_6"/>
<gene>
    <name evidence="1" type="ordered locus">ECS88_0483</name>
</gene>
<dbReference type="Gene3D" id="3.30.2310.20">
    <property type="entry name" value="RelE-like"/>
    <property type="match status" value="1"/>
</dbReference>
<name>B7ME07_ECO45</name>
<evidence type="ECO:0000313" key="2">
    <source>
        <dbReference type="Proteomes" id="UP000000747"/>
    </source>
</evidence>
<dbReference type="AlphaFoldDB" id="B7ME07"/>
<evidence type="ECO:0000313" key="1">
    <source>
        <dbReference type="EMBL" id="CAR01829.1"/>
    </source>
</evidence>
<proteinExistence type="predicted"/>
<dbReference type="InterPro" id="IPR035093">
    <property type="entry name" value="RelE/ParE_toxin_dom_sf"/>
</dbReference>
<sequence length="110" mass="12899">MNNGQGDERGMAQKKNIRSFRDAWLADFFVHSTPHRKIPAEIHTTLSRKLDIINAATSHWDLRSPPGNRYEELSGKLQEYSSIRVNKQYRLIFKWVNGKAEELFLDPHNY</sequence>
<organism evidence="1 2">
    <name type="scientific">Escherichia coli O45:K1 (strain S88 / ExPEC)</name>
    <dbReference type="NCBI Taxonomy" id="585035"/>
    <lineage>
        <taxon>Bacteria</taxon>
        <taxon>Pseudomonadati</taxon>
        <taxon>Pseudomonadota</taxon>
        <taxon>Gammaproteobacteria</taxon>
        <taxon>Enterobacterales</taxon>
        <taxon>Enterobacteriaceae</taxon>
        <taxon>Escherichia</taxon>
    </lineage>
</organism>
<keyword evidence="2" id="KW-1185">Reference proteome</keyword>